<dbReference type="Gene3D" id="1.20.1070.10">
    <property type="entry name" value="Rhodopsin 7-helix transmembrane proteins"/>
    <property type="match status" value="1"/>
</dbReference>
<keyword evidence="11" id="KW-1003">Cell membrane</keyword>
<evidence type="ECO:0000256" key="5">
    <source>
        <dbReference type="ARBA" id="ARBA00022989"/>
    </source>
</evidence>
<protein>
    <recommendedName>
        <fullName evidence="11">Olfactory receptor</fullName>
    </recommendedName>
</protein>
<organism evidence="13 14">
    <name type="scientific">Microcaecilia unicolor</name>
    <dbReference type="NCBI Taxonomy" id="1415580"/>
    <lineage>
        <taxon>Eukaryota</taxon>
        <taxon>Metazoa</taxon>
        <taxon>Chordata</taxon>
        <taxon>Craniata</taxon>
        <taxon>Vertebrata</taxon>
        <taxon>Euteleostomi</taxon>
        <taxon>Amphibia</taxon>
        <taxon>Gymnophiona</taxon>
        <taxon>Siphonopidae</taxon>
        <taxon>Microcaecilia</taxon>
    </lineage>
</organism>
<evidence type="ECO:0000256" key="8">
    <source>
        <dbReference type="ARBA" id="ARBA00023170"/>
    </source>
</evidence>
<dbReference type="Pfam" id="PF13853">
    <property type="entry name" value="7tm_4"/>
    <property type="match status" value="1"/>
</dbReference>
<dbReference type="FunFam" id="1.20.1070.10:FF:000002">
    <property type="entry name" value="Olfactory receptor"/>
    <property type="match status" value="1"/>
</dbReference>
<dbReference type="SMART" id="SM01381">
    <property type="entry name" value="7TM_GPCR_Srsx"/>
    <property type="match status" value="1"/>
</dbReference>
<reference evidence="14" key="1">
    <citation type="submission" date="2025-08" db="UniProtKB">
        <authorList>
            <consortium name="RefSeq"/>
        </authorList>
    </citation>
    <scope>IDENTIFICATION</scope>
</reference>
<evidence type="ECO:0000256" key="1">
    <source>
        <dbReference type="ARBA" id="ARBA00004141"/>
    </source>
</evidence>
<feature type="domain" description="G-protein coupled receptors family 1 profile" evidence="12">
    <location>
        <begin position="44"/>
        <end position="294"/>
    </location>
</feature>
<dbReference type="PRINTS" id="PR00245">
    <property type="entry name" value="OLFACTORYR"/>
</dbReference>
<dbReference type="PANTHER" id="PTHR26450">
    <property type="entry name" value="OLFACTORY RECEPTOR 56B1-RELATED"/>
    <property type="match status" value="1"/>
</dbReference>
<evidence type="ECO:0000256" key="2">
    <source>
        <dbReference type="ARBA" id="ARBA00022606"/>
    </source>
</evidence>
<keyword evidence="2 11" id="KW-0716">Sensory transduction</keyword>
<dbReference type="InterPro" id="IPR050402">
    <property type="entry name" value="OR51/52/56-like"/>
</dbReference>
<evidence type="ECO:0000256" key="4">
    <source>
        <dbReference type="ARBA" id="ARBA00022725"/>
    </source>
</evidence>
<feature type="transmembrane region" description="Helical" evidence="11">
    <location>
        <begin position="135"/>
        <end position="160"/>
    </location>
</feature>
<evidence type="ECO:0000256" key="7">
    <source>
        <dbReference type="ARBA" id="ARBA00023136"/>
    </source>
</evidence>
<keyword evidence="5 11" id="KW-1133">Transmembrane helix</keyword>
<name>A0A6P7XJB9_9AMPH</name>
<evidence type="ECO:0000256" key="6">
    <source>
        <dbReference type="ARBA" id="ARBA00023040"/>
    </source>
</evidence>
<keyword evidence="3 10" id="KW-0812">Transmembrane</keyword>
<keyword evidence="7 11" id="KW-0472">Membrane</keyword>
<dbReference type="GO" id="GO:0004984">
    <property type="term" value="F:olfactory receptor activity"/>
    <property type="evidence" value="ECO:0007669"/>
    <property type="project" value="InterPro"/>
</dbReference>
<dbReference type="GeneID" id="115468195"/>
<feature type="transmembrane region" description="Helical" evidence="11">
    <location>
        <begin position="101"/>
        <end position="123"/>
    </location>
</feature>
<dbReference type="PROSITE" id="PS00237">
    <property type="entry name" value="G_PROTEIN_RECEP_F1_1"/>
    <property type="match status" value="1"/>
</dbReference>
<evidence type="ECO:0000256" key="10">
    <source>
        <dbReference type="RuleBase" id="RU000688"/>
    </source>
</evidence>
<proteinExistence type="inferred from homology"/>
<dbReference type="KEGG" id="muo:115468195"/>
<feature type="transmembrane region" description="Helical" evidence="11">
    <location>
        <begin position="63"/>
        <end position="81"/>
    </location>
</feature>
<dbReference type="GO" id="GO:0005886">
    <property type="term" value="C:plasma membrane"/>
    <property type="evidence" value="ECO:0007669"/>
    <property type="project" value="UniProtKB-SubCell"/>
</dbReference>
<dbReference type="InterPro" id="IPR000725">
    <property type="entry name" value="Olfact_rcpt"/>
</dbReference>
<evidence type="ECO:0000256" key="11">
    <source>
        <dbReference type="RuleBase" id="RU363047"/>
    </source>
</evidence>
<dbReference type="OrthoDB" id="5969463at2759"/>
<keyword evidence="13" id="KW-1185">Reference proteome</keyword>
<evidence type="ECO:0000313" key="13">
    <source>
        <dbReference type="Proteomes" id="UP000515156"/>
    </source>
</evidence>
<evidence type="ECO:0000256" key="9">
    <source>
        <dbReference type="ARBA" id="ARBA00023224"/>
    </source>
</evidence>
<dbReference type="InterPro" id="IPR017452">
    <property type="entry name" value="GPCR_Rhodpsn_7TM"/>
</dbReference>
<dbReference type="PANTHER" id="PTHR26450:SF167">
    <property type="entry name" value="OLFACTORY RECEPTOR 51E1"/>
    <property type="match status" value="1"/>
</dbReference>
<keyword evidence="8 10" id="KW-0675">Receptor</keyword>
<dbReference type="Proteomes" id="UP000515156">
    <property type="component" value="Chromosome 4"/>
</dbReference>
<keyword evidence="4 11" id="KW-0552">Olfaction</keyword>
<sequence>MSALNATSDTSFSMFILIGFPGLDDAHFWIAFPLCCIYLIAIIGNCTIVFIIKTESSLHEPMYFFLAMLAVIDILGVNSVIPKMLGIFWFNSREISFNACLVQMFCIHSLSATESTILVAMAFDRYVAICNPLRHASILTGSVVAKTGLVAVIRGAILMAPLPCLIKRLPYCRPTVLSHSYCLHQDVMKFSCADISVNIIYGLIVIISAMGVDSLLIFLSYFLILKAVLKLNREARLKTFSTCISHLCAVLIFYIPFIGLSMVHRFGKHSAPSIAIAMANVYLLVPPVLNPLVYGMKTKQIRQRVVKMFHRNIIRPRAGVRGGQTGQLS</sequence>
<dbReference type="CDD" id="cd15222">
    <property type="entry name" value="7tmA_OR51-like"/>
    <property type="match status" value="1"/>
</dbReference>
<accession>A0A6P7XJB9</accession>
<dbReference type="InterPro" id="IPR000276">
    <property type="entry name" value="GPCR_Rhodpsn"/>
</dbReference>
<evidence type="ECO:0000259" key="12">
    <source>
        <dbReference type="PROSITE" id="PS50262"/>
    </source>
</evidence>
<feature type="transmembrane region" description="Helical" evidence="11">
    <location>
        <begin position="274"/>
        <end position="294"/>
    </location>
</feature>
<dbReference type="FunCoup" id="A0A6P7XJB9">
    <property type="interactions" value="448"/>
</dbReference>
<gene>
    <name evidence="14" type="primary">LOC115468195</name>
</gene>
<dbReference type="RefSeq" id="XP_030055592.1">
    <property type="nucleotide sequence ID" value="XM_030199732.1"/>
</dbReference>
<dbReference type="PROSITE" id="PS50262">
    <property type="entry name" value="G_PROTEIN_RECEP_F1_2"/>
    <property type="match status" value="1"/>
</dbReference>
<feature type="transmembrane region" description="Helical" evidence="11">
    <location>
        <begin position="199"/>
        <end position="225"/>
    </location>
</feature>
<dbReference type="GO" id="GO:0004930">
    <property type="term" value="F:G protein-coupled receptor activity"/>
    <property type="evidence" value="ECO:0007669"/>
    <property type="project" value="UniProtKB-KW"/>
</dbReference>
<dbReference type="PRINTS" id="PR00237">
    <property type="entry name" value="GPCRRHODOPSN"/>
</dbReference>
<keyword evidence="6 10" id="KW-0297">G-protein coupled receptor</keyword>
<comment type="subcellular location">
    <subcellularLocation>
        <location evidence="11">Cell membrane</location>
        <topology evidence="11">Multi-pass membrane protein</topology>
    </subcellularLocation>
    <subcellularLocation>
        <location evidence="1">Membrane</location>
        <topology evidence="1">Multi-pass membrane protein</topology>
    </subcellularLocation>
</comment>
<evidence type="ECO:0000256" key="3">
    <source>
        <dbReference type="ARBA" id="ARBA00022692"/>
    </source>
</evidence>
<comment type="similarity">
    <text evidence="10">Belongs to the G-protein coupled receptor 1 family.</text>
</comment>
<feature type="transmembrane region" description="Helical" evidence="11">
    <location>
        <begin position="237"/>
        <end position="262"/>
    </location>
</feature>
<keyword evidence="9 10" id="KW-0807">Transducer</keyword>
<dbReference type="SUPFAM" id="SSF81321">
    <property type="entry name" value="Family A G protein-coupled receptor-like"/>
    <property type="match status" value="1"/>
</dbReference>
<feature type="transmembrane region" description="Helical" evidence="11">
    <location>
        <begin position="28"/>
        <end position="51"/>
    </location>
</feature>
<dbReference type="AlphaFoldDB" id="A0A6P7XJB9"/>
<dbReference type="GO" id="GO:0071396">
    <property type="term" value="P:cellular response to lipid"/>
    <property type="evidence" value="ECO:0007669"/>
    <property type="project" value="UniProtKB-ARBA"/>
</dbReference>
<evidence type="ECO:0000313" key="14">
    <source>
        <dbReference type="RefSeq" id="XP_030055592.1"/>
    </source>
</evidence>
<dbReference type="InParanoid" id="A0A6P7XJB9"/>